<evidence type="ECO:0000313" key="2">
    <source>
        <dbReference type="Proteomes" id="UP000006253"/>
    </source>
</evidence>
<reference evidence="1 2" key="1">
    <citation type="submission" date="2012-10" db="EMBL/GenBank/DDBJ databases">
        <authorList>
            <person name="Harkins D.M."/>
            <person name="Durkin A.S."/>
            <person name="Brinkac L.M."/>
            <person name="Selengut J.D."/>
            <person name="Sanka R."/>
            <person name="DePew J."/>
            <person name="Purushe J."/>
            <person name="Peacock S.J."/>
            <person name="Thaipadungpanit J."/>
            <person name="Wuthiekanun V.W."/>
            <person name="Day N.P."/>
            <person name="Vinetz J.M."/>
            <person name="Sutton G.G."/>
            <person name="Nelson W.C."/>
            <person name="Fouts D.E."/>
        </authorList>
    </citation>
    <scope>NUCLEOTIDE SEQUENCE [LARGE SCALE GENOMIC DNA]</scope>
    <source>
        <strain evidence="1 2">H1</strain>
    </source>
</reference>
<organism evidence="1 2">
    <name type="scientific">Leptospira kirschneri str. H1</name>
    <dbReference type="NCBI Taxonomy" id="1049966"/>
    <lineage>
        <taxon>Bacteria</taxon>
        <taxon>Pseudomonadati</taxon>
        <taxon>Spirochaetota</taxon>
        <taxon>Spirochaetia</taxon>
        <taxon>Leptospirales</taxon>
        <taxon>Leptospiraceae</taxon>
        <taxon>Leptospira</taxon>
    </lineage>
</organism>
<dbReference type="NCBIfam" id="TIGR04455">
    <property type="entry name" value="lipo_MXAN_6521"/>
    <property type="match status" value="1"/>
</dbReference>
<proteinExistence type="predicted"/>
<evidence type="ECO:0008006" key="3">
    <source>
        <dbReference type="Google" id="ProtNLM"/>
    </source>
</evidence>
<dbReference type="AlphaFoldDB" id="A0A0E2AXI1"/>
<dbReference type="EMBL" id="AHMY02000069">
    <property type="protein sequence ID" value="EKO13621.1"/>
    <property type="molecule type" value="Genomic_DNA"/>
</dbReference>
<name>A0A0E2AXI1_9LEPT</name>
<evidence type="ECO:0000313" key="1">
    <source>
        <dbReference type="EMBL" id="EKO13621.1"/>
    </source>
</evidence>
<dbReference type="InterPro" id="IPR031027">
    <property type="entry name" value="Lipo_MXAN_6521"/>
</dbReference>
<dbReference type="RefSeq" id="WP_004767140.1">
    <property type="nucleotide sequence ID" value="NZ_AHMY02000069.1"/>
</dbReference>
<gene>
    <name evidence="1" type="ORF">LEP1GSC081_0187</name>
</gene>
<accession>A0A0E2AXI1</accession>
<dbReference type="Proteomes" id="UP000006253">
    <property type="component" value="Unassembled WGS sequence"/>
</dbReference>
<protein>
    <recommendedName>
        <fullName evidence="3">Lipoprotein</fullName>
    </recommendedName>
</protein>
<comment type="caution">
    <text evidence="1">The sequence shown here is derived from an EMBL/GenBank/DDBJ whole genome shotgun (WGS) entry which is preliminary data.</text>
</comment>
<sequence>MLRYSLLFFSIIFIIMNCTVKYVKAGSTWEKDLNTFKRIVVSVPSESEAGNSEKQLAAKITENYLSHHKEFIIYPFRSGNGICGSSDKKVQTIFQLKIREKETSDKVELSALGKMLKCSKGEVLWEALAESSYSKNTEENQSLINTYTQLYGKEIASKVNPYFFLLQSLLDKLDSPILTEEEKDEKIEVEAR</sequence>